<keyword evidence="4" id="KW-1185">Reference proteome</keyword>
<dbReference type="AlphaFoldDB" id="A0A1H2A6S6"/>
<keyword evidence="1" id="KW-1133">Transmembrane helix</keyword>
<evidence type="ECO:0000259" key="2">
    <source>
        <dbReference type="Pfam" id="PF07811"/>
    </source>
</evidence>
<proteinExistence type="predicted"/>
<reference evidence="3 4" key="1">
    <citation type="submission" date="2016-10" db="EMBL/GenBank/DDBJ databases">
        <authorList>
            <person name="de Groot N.N."/>
        </authorList>
    </citation>
    <scope>NUCLEOTIDE SEQUENCE [LARGE SCALE GENOMIC DNA]</scope>
    <source>
        <strain evidence="3 4">DSM 21741</strain>
    </source>
</reference>
<dbReference type="RefSeq" id="WP_157720592.1">
    <property type="nucleotide sequence ID" value="NZ_LT629749.1"/>
</dbReference>
<dbReference type="OrthoDB" id="4869119at2"/>
<gene>
    <name evidence="3" type="ORF">SAMN04488543_4254</name>
</gene>
<accession>A0A1H2A6S6</accession>
<dbReference type="STRING" id="546871.SAMN04488543_4254"/>
<keyword evidence="1" id="KW-0472">Membrane</keyword>
<keyword evidence="1" id="KW-0812">Transmembrane</keyword>
<evidence type="ECO:0000313" key="3">
    <source>
        <dbReference type="EMBL" id="SDT41577.1"/>
    </source>
</evidence>
<feature type="domain" description="TadE-like" evidence="2">
    <location>
        <begin position="9"/>
        <end position="51"/>
    </location>
</feature>
<evidence type="ECO:0000256" key="1">
    <source>
        <dbReference type="SAM" id="Phobius"/>
    </source>
</evidence>
<protein>
    <submittedName>
        <fullName evidence="3">TadE-like protein</fullName>
    </submittedName>
</protein>
<organism evidence="3 4">
    <name type="scientific">Friedmanniella luteola</name>
    <dbReference type="NCBI Taxonomy" id="546871"/>
    <lineage>
        <taxon>Bacteria</taxon>
        <taxon>Bacillati</taxon>
        <taxon>Actinomycetota</taxon>
        <taxon>Actinomycetes</taxon>
        <taxon>Propionibacteriales</taxon>
        <taxon>Nocardioidaceae</taxon>
        <taxon>Friedmanniella</taxon>
    </lineage>
</organism>
<dbReference type="Proteomes" id="UP000199092">
    <property type="component" value="Chromosome I"/>
</dbReference>
<dbReference type="EMBL" id="LT629749">
    <property type="protein sequence ID" value="SDT41577.1"/>
    <property type="molecule type" value="Genomic_DNA"/>
</dbReference>
<evidence type="ECO:0000313" key="4">
    <source>
        <dbReference type="Proteomes" id="UP000199092"/>
    </source>
</evidence>
<dbReference type="Pfam" id="PF07811">
    <property type="entry name" value="TadE"/>
    <property type="match status" value="1"/>
</dbReference>
<sequence>MTARRADRGSVAVELTLVVPALVLVLGLLVAGGRLWFARATVVEAAQSAARAASLARSAGAAGADGRAAGRASLGTAGLVCLDTRVEVQTAGFGVPVGTPATVRSTIGCTVPLGDVVLPGLPGSIRLTGEGAAALDTYRARR</sequence>
<name>A0A1H2A6S6_9ACTN</name>
<dbReference type="InterPro" id="IPR012495">
    <property type="entry name" value="TadE-like_dom"/>
</dbReference>
<feature type="transmembrane region" description="Helical" evidence="1">
    <location>
        <begin position="12"/>
        <end position="37"/>
    </location>
</feature>